<keyword evidence="7 9" id="KW-1133">Transmembrane helix</keyword>
<keyword evidence="8 9" id="KW-0472">Membrane</keyword>
<dbReference type="PANTHER" id="PTHR33695:SF1">
    <property type="entry name" value="LIPOPROTEIN SIGNAL PEPTIDASE"/>
    <property type="match status" value="1"/>
</dbReference>
<keyword evidence="6 9" id="KW-0378">Hydrolase</keyword>
<keyword evidence="5 9" id="KW-0064">Aspartyl protease</keyword>
<evidence type="ECO:0000256" key="1">
    <source>
        <dbReference type="ARBA" id="ARBA00006139"/>
    </source>
</evidence>
<keyword evidence="12" id="KW-1185">Reference proteome</keyword>
<comment type="pathway">
    <text evidence="9">Protein modification; lipoprotein biosynthesis (signal peptide cleavage).</text>
</comment>
<reference evidence="11" key="1">
    <citation type="submission" date="2021-06" db="EMBL/GenBank/DDBJ databases">
        <authorList>
            <person name="Arsene-Ploetze F."/>
        </authorList>
    </citation>
    <scope>NUCLEOTIDE SEQUENCE</scope>
    <source>
        <strain evidence="11">SBRY1</strain>
    </source>
</reference>
<feature type="transmembrane region" description="Helical" evidence="9">
    <location>
        <begin position="70"/>
        <end position="87"/>
    </location>
</feature>
<dbReference type="PANTHER" id="PTHR33695">
    <property type="entry name" value="LIPOPROTEIN SIGNAL PEPTIDASE"/>
    <property type="match status" value="1"/>
</dbReference>
<evidence type="ECO:0000313" key="12">
    <source>
        <dbReference type="Proteomes" id="UP001153328"/>
    </source>
</evidence>
<evidence type="ECO:0000256" key="5">
    <source>
        <dbReference type="ARBA" id="ARBA00022750"/>
    </source>
</evidence>
<name>A0A9W4E481_9ACTN</name>
<accession>A0A9W4E481</accession>
<evidence type="ECO:0000256" key="8">
    <source>
        <dbReference type="ARBA" id="ARBA00023136"/>
    </source>
</evidence>
<gene>
    <name evidence="9 11" type="primary">lspA</name>
    <name evidence="11" type="ORF">SBRY_20172</name>
</gene>
<evidence type="ECO:0000256" key="10">
    <source>
        <dbReference type="RuleBase" id="RU004181"/>
    </source>
</evidence>
<dbReference type="GO" id="GO:0005886">
    <property type="term" value="C:plasma membrane"/>
    <property type="evidence" value="ECO:0007669"/>
    <property type="project" value="UniProtKB-SubCell"/>
</dbReference>
<dbReference type="InterPro" id="IPR001872">
    <property type="entry name" value="Peptidase_A8"/>
</dbReference>
<feature type="active site" evidence="9">
    <location>
        <position position="144"/>
    </location>
</feature>
<protein>
    <recommendedName>
        <fullName evidence="9">Lipoprotein signal peptidase</fullName>
        <ecNumber evidence="9">3.4.23.36</ecNumber>
    </recommendedName>
    <alternativeName>
        <fullName evidence="9">Prolipoprotein signal peptidase</fullName>
    </alternativeName>
    <alternativeName>
        <fullName evidence="9">Signal peptidase II</fullName>
        <shortName evidence="9">SPase II</shortName>
    </alternativeName>
</protein>
<dbReference type="RefSeq" id="WP_205042355.1">
    <property type="nucleotide sequence ID" value="NZ_CAJVAX010000012.1"/>
</dbReference>
<keyword evidence="4 9" id="KW-0812">Transmembrane</keyword>
<keyword evidence="11" id="KW-0449">Lipoprotein</keyword>
<evidence type="ECO:0000256" key="3">
    <source>
        <dbReference type="ARBA" id="ARBA00022670"/>
    </source>
</evidence>
<comment type="subcellular location">
    <subcellularLocation>
        <location evidence="9">Cell membrane</location>
        <topology evidence="9">Multi-pass membrane protein</topology>
    </subcellularLocation>
</comment>
<comment type="caution">
    <text evidence="9">Lacks conserved residue(s) required for the propagation of feature annotation.</text>
</comment>
<evidence type="ECO:0000256" key="2">
    <source>
        <dbReference type="ARBA" id="ARBA00022475"/>
    </source>
</evidence>
<feature type="active site" evidence="9">
    <location>
        <position position="129"/>
    </location>
</feature>
<evidence type="ECO:0000256" key="6">
    <source>
        <dbReference type="ARBA" id="ARBA00022801"/>
    </source>
</evidence>
<comment type="similarity">
    <text evidence="1 9 10">Belongs to the peptidase A8 family.</text>
</comment>
<dbReference type="EC" id="3.4.23.36" evidence="9"/>
<sequence length="178" mass="18267">MRRDRRPPGRGVHSHQGLYLATAASGALVDQCGKLWAVARFGDGSTLATGPVGFEVSRNPGAAFGMGRGLTPWITALTLAAVVVLLVTGRRVRSRGRAFALGLVTAGAAGNGIDRLARSPGAGRGAVVDWVHVAPYPPVFNLADVALRVGVLLVLALLVRRQRPAPAAPPADSASAGP</sequence>
<keyword evidence="3 9" id="KW-0645">Protease</keyword>
<proteinExistence type="inferred from homology"/>
<evidence type="ECO:0000256" key="9">
    <source>
        <dbReference type="HAMAP-Rule" id="MF_00161"/>
    </source>
</evidence>
<comment type="function">
    <text evidence="9">This protein specifically catalyzes the removal of signal peptides from prolipoproteins.</text>
</comment>
<comment type="caution">
    <text evidence="11">The sequence shown here is derived from an EMBL/GenBank/DDBJ whole genome shotgun (WGS) entry which is preliminary data.</text>
</comment>
<dbReference type="Proteomes" id="UP001153328">
    <property type="component" value="Unassembled WGS sequence"/>
</dbReference>
<comment type="catalytic activity">
    <reaction evidence="9">
        <text>Release of signal peptides from bacterial membrane prolipoproteins. Hydrolyzes -Xaa-Yaa-Zaa-|-(S,diacylglyceryl)Cys-, in which Xaa is hydrophobic (preferably Leu), and Yaa (Ala or Ser) and Zaa (Gly or Ala) have small, neutral side chains.</text>
        <dbReference type="EC" id="3.4.23.36"/>
    </reaction>
</comment>
<dbReference type="PRINTS" id="PR00781">
    <property type="entry name" value="LIPOSIGPTASE"/>
</dbReference>
<dbReference type="GO" id="GO:0006508">
    <property type="term" value="P:proteolysis"/>
    <property type="evidence" value="ECO:0007669"/>
    <property type="project" value="UniProtKB-KW"/>
</dbReference>
<dbReference type="HAMAP" id="MF_00161">
    <property type="entry name" value="LspA"/>
    <property type="match status" value="1"/>
</dbReference>
<keyword evidence="2 9" id="KW-1003">Cell membrane</keyword>
<dbReference type="Pfam" id="PF01252">
    <property type="entry name" value="Peptidase_A8"/>
    <property type="match status" value="1"/>
</dbReference>
<evidence type="ECO:0000256" key="4">
    <source>
        <dbReference type="ARBA" id="ARBA00022692"/>
    </source>
</evidence>
<dbReference type="GO" id="GO:0004190">
    <property type="term" value="F:aspartic-type endopeptidase activity"/>
    <property type="evidence" value="ECO:0007669"/>
    <property type="project" value="UniProtKB-UniRule"/>
</dbReference>
<organism evidence="11 12">
    <name type="scientific">Actinacidiphila bryophytorum</name>
    <dbReference type="NCBI Taxonomy" id="1436133"/>
    <lineage>
        <taxon>Bacteria</taxon>
        <taxon>Bacillati</taxon>
        <taxon>Actinomycetota</taxon>
        <taxon>Actinomycetes</taxon>
        <taxon>Kitasatosporales</taxon>
        <taxon>Streptomycetaceae</taxon>
        <taxon>Actinacidiphila</taxon>
    </lineage>
</organism>
<evidence type="ECO:0000313" key="11">
    <source>
        <dbReference type="EMBL" id="CAG7625574.1"/>
    </source>
</evidence>
<evidence type="ECO:0000256" key="7">
    <source>
        <dbReference type="ARBA" id="ARBA00022989"/>
    </source>
</evidence>
<dbReference type="AlphaFoldDB" id="A0A9W4E481"/>
<dbReference type="EMBL" id="CAJVAX010000012">
    <property type="protein sequence ID" value="CAG7625574.1"/>
    <property type="molecule type" value="Genomic_DNA"/>
</dbReference>